<dbReference type="CDD" id="cd14686">
    <property type="entry name" value="bZIP"/>
    <property type="match status" value="1"/>
</dbReference>
<evidence type="ECO:0000256" key="1">
    <source>
        <dbReference type="SAM" id="MobiDB-lite"/>
    </source>
</evidence>
<dbReference type="GO" id="GO:0003700">
    <property type="term" value="F:DNA-binding transcription factor activity"/>
    <property type="evidence" value="ECO:0007669"/>
    <property type="project" value="InterPro"/>
</dbReference>
<dbReference type="Proteomes" id="UP001144673">
    <property type="component" value="Unassembled WGS sequence"/>
</dbReference>
<dbReference type="KEGG" id="amus:LMH87_007657"/>
<accession>A0A9W8QJJ9</accession>
<feature type="region of interest" description="Disordered" evidence="1">
    <location>
        <begin position="1"/>
        <end position="43"/>
    </location>
</feature>
<dbReference type="Gene3D" id="1.20.5.170">
    <property type="match status" value="1"/>
</dbReference>
<dbReference type="RefSeq" id="XP_056058013.1">
    <property type="nucleotide sequence ID" value="XM_056199577.1"/>
</dbReference>
<dbReference type="EMBL" id="JAJHUN010000002">
    <property type="protein sequence ID" value="KAJ4161629.1"/>
    <property type="molecule type" value="Genomic_DNA"/>
</dbReference>
<evidence type="ECO:0000313" key="3">
    <source>
        <dbReference type="EMBL" id="KAJ4161629.1"/>
    </source>
</evidence>
<feature type="domain" description="BZIP" evidence="2">
    <location>
        <begin position="10"/>
        <end position="73"/>
    </location>
</feature>
<dbReference type="SUPFAM" id="SSF57959">
    <property type="entry name" value="Leucine zipper domain"/>
    <property type="match status" value="1"/>
</dbReference>
<organism evidence="3 4">
    <name type="scientific">Akanthomyces muscarius</name>
    <name type="common">Entomopathogenic fungus</name>
    <name type="synonym">Lecanicillium muscarium</name>
    <dbReference type="NCBI Taxonomy" id="2231603"/>
    <lineage>
        <taxon>Eukaryota</taxon>
        <taxon>Fungi</taxon>
        <taxon>Dikarya</taxon>
        <taxon>Ascomycota</taxon>
        <taxon>Pezizomycotina</taxon>
        <taxon>Sordariomycetes</taxon>
        <taxon>Hypocreomycetidae</taxon>
        <taxon>Hypocreales</taxon>
        <taxon>Cordycipitaceae</taxon>
        <taxon>Akanthomyces</taxon>
    </lineage>
</organism>
<proteinExistence type="predicted"/>
<protein>
    <recommendedName>
        <fullName evidence="2">BZIP domain-containing protein</fullName>
    </recommendedName>
</protein>
<evidence type="ECO:0000313" key="4">
    <source>
        <dbReference type="Proteomes" id="UP001144673"/>
    </source>
</evidence>
<dbReference type="PROSITE" id="PS50217">
    <property type="entry name" value="BZIP"/>
    <property type="match status" value="1"/>
</dbReference>
<comment type="caution">
    <text evidence="3">The sequence shown here is derived from an EMBL/GenBank/DDBJ whole genome shotgun (WGS) entry which is preliminary data.</text>
</comment>
<dbReference type="Pfam" id="PF07716">
    <property type="entry name" value="bZIP_2"/>
    <property type="match status" value="1"/>
</dbReference>
<reference evidence="3" key="1">
    <citation type="journal article" date="2023" name="Access Microbiol">
        <title>De-novo genome assembly for Akanthomyces muscarius, a biocontrol agent of insect agricultural pests.</title>
        <authorList>
            <person name="Erdos Z."/>
            <person name="Studholme D.J."/>
            <person name="Raymond B."/>
            <person name="Sharma M."/>
        </authorList>
    </citation>
    <scope>NUCLEOTIDE SEQUENCE</scope>
    <source>
        <strain evidence="3">Ve6</strain>
    </source>
</reference>
<dbReference type="InterPro" id="IPR046347">
    <property type="entry name" value="bZIP_sf"/>
</dbReference>
<evidence type="ECO:0000259" key="2">
    <source>
        <dbReference type="PROSITE" id="PS50217"/>
    </source>
</evidence>
<gene>
    <name evidence="3" type="ORF">LMH87_007657</name>
</gene>
<dbReference type="GeneID" id="80894816"/>
<keyword evidence="4" id="KW-1185">Reference proteome</keyword>
<name>A0A9W8QJJ9_AKAMU</name>
<dbReference type="SMART" id="SM00338">
    <property type="entry name" value="BRLZ"/>
    <property type="match status" value="1"/>
</dbReference>
<dbReference type="AlphaFoldDB" id="A0A9W8QJJ9"/>
<sequence>MSTNIDDSRGDKTASRRENNRLAQQRFREKAKRREPELERETATAHEEIAALLKEQQDLCQERDAVDQTLKSATILRGRLSNAMVEDEWGRVCALATDVSLTIDLIKRHKQTGVTLSPPDPRDTHRKN</sequence>
<dbReference type="InterPro" id="IPR004827">
    <property type="entry name" value="bZIP"/>
</dbReference>